<evidence type="ECO:0000313" key="12">
    <source>
        <dbReference type="EMBL" id="CAL1685216.1"/>
    </source>
</evidence>
<keyword evidence="4" id="KW-0653">Protein transport</keyword>
<evidence type="ECO:0000256" key="9">
    <source>
        <dbReference type="SAM" id="MobiDB-lite"/>
    </source>
</evidence>
<dbReference type="Proteomes" id="UP001497644">
    <property type="component" value="Chromosome 6"/>
</dbReference>
<accession>A0AAV2NZQ6</accession>
<proteinExistence type="predicted"/>
<evidence type="ECO:0000313" key="13">
    <source>
        <dbReference type="Proteomes" id="UP001497644"/>
    </source>
</evidence>
<evidence type="ECO:0000256" key="3">
    <source>
        <dbReference type="ARBA" id="ARBA00022692"/>
    </source>
</evidence>
<dbReference type="SMART" id="SM00397">
    <property type="entry name" value="t_SNARE"/>
    <property type="match status" value="1"/>
</dbReference>
<evidence type="ECO:0000256" key="2">
    <source>
        <dbReference type="ARBA" id="ARBA00022448"/>
    </source>
</evidence>
<reference evidence="12" key="1">
    <citation type="submission" date="2024-04" db="EMBL/GenBank/DDBJ databases">
        <authorList>
            <consortium name="Molecular Ecology Group"/>
        </authorList>
    </citation>
    <scope>NUCLEOTIDE SEQUENCE</scope>
</reference>
<evidence type="ECO:0000256" key="7">
    <source>
        <dbReference type="ARBA" id="ARBA00023136"/>
    </source>
</evidence>
<organism evidence="12 13">
    <name type="scientific">Lasius platythorax</name>
    <dbReference type="NCBI Taxonomy" id="488582"/>
    <lineage>
        <taxon>Eukaryota</taxon>
        <taxon>Metazoa</taxon>
        <taxon>Ecdysozoa</taxon>
        <taxon>Arthropoda</taxon>
        <taxon>Hexapoda</taxon>
        <taxon>Insecta</taxon>
        <taxon>Pterygota</taxon>
        <taxon>Neoptera</taxon>
        <taxon>Endopterygota</taxon>
        <taxon>Hymenoptera</taxon>
        <taxon>Apocrita</taxon>
        <taxon>Aculeata</taxon>
        <taxon>Formicoidea</taxon>
        <taxon>Formicidae</taxon>
        <taxon>Formicinae</taxon>
        <taxon>Lasius</taxon>
        <taxon>Lasius</taxon>
    </lineage>
</organism>
<keyword evidence="3 10" id="KW-0812">Transmembrane</keyword>
<feature type="region of interest" description="Disordered" evidence="9">
    <location>
        <begin position="1"/>
        <end position="36"/>
    </location>
</feature>
<dbReference type="GO" id="GO:0000139">
    <property type="term" value="C:Golgi membrane"/>
    <property type="evidence" value="ECO:0007669"/>
    <property type="project" value="UniProtKB-SubCell"/>
</dbReference>
<keyword evidence="5 10" id="KW-1133">Transmembrane helix</keyword>
<dbReference type="InterPro" id="IPR039899">
    <property type="entry name" value="BET1_SNARE"/>
</dbReference>
<protein>
    <recommendedName>
        <fullName evidence="11">t-SNARE coiled-coil homology domain-containing protein</fullName>
    </recommendedName>
</protein>
<dbReference type="PANTHER" id="PTHR12791">
    <property type="entry name" value="GOLGI SNARE BET1-RELATED"/>
    <property type="match status" value="1"/>
</dbReference>
<evidence type="ECO:0000256" key="6">
    <source>
        <dbReference type="ARBA" id="ARBA00023034"/>
    </source>
</evidence>
<keyword evidence="6" id="KW-0333">Golgi apparatus</keyword>
<dbReference type="EMBL" id="OZ034829">
    <property type="protein sequence ID" value="CAL1685216.1"/>
    <property type="molecule type" value="Genomic_DNA"/>
</dbReference>
<evidence type="ECO:0000259" key="11">
    <source>
        <dbReference type="PROSITE" id="PS50192"/>
    </source>
</evidence>
<dbReference type="CDD" id="cd15853">
    <property type="entry name" value="SNARE_Bet1"/>
    <property type="match status" value="1"/>
</dbReference>
<keyword evidence="7 10" id="KW-0472">Membrane</keyword>
<evidence type="ECO:0000256" key="8">
    <source>
        <dbReference type="ARBA" id="ARBA00046280"/>
    </source>
</evidence>
<dbReference type="Gene3D" id="1.20.5.110">
    <property type="match status" value="1"/>
</dbReference>
<dbReference type="SUPFAM" id="SSF58038">
    <property type="entry name" value="SNARE fusion complex"/>
    <property type="match status" value="1"/>
</dbReference>
<sequence>MIKVANNMRRSHSGGYSYEPLPSTSTHNAMEDENEKMTEELKDKIHALKSLSIDIGTEVKYQDKVLRSMDDDFERTSGSLSGSVARVLRLAKAGHNYYILYLFLFSIAVFFILWIVLRFK</sequence>
<evidence type="ECO:0000256" key="5">
    <source>
        <dbReference type="ARBA" id="ARBA00022989"/>
    </source>
</evidence>
<name>A0AAV2NZQ6_9HYME</name>
<dbReference type="GO" id="GO:0015031">
    <property type="term" value="P:protein transport"/>
    <property type="evidence" value="ECO:0007669"/>
    <property type="project" value="UniProtKB-KW"/>
</dbReference>
<gene>
    <name evidence="12" type="ORF">LPLAT_LOCUS10773</name>
</gene>
<feature type="domain" description="T-SNARE coiled-coil homology" evidence="11">
    <location>
        <begin position="28"/>
        <end position="90"/>
    </location>
</feature>
<comment type="subcellular location">
    <subcellularLocation>
        <location evidence="8">Endomembrane system</location>
        <topology evidence="8">Single-pass type IV membrane protein</topology>
    </subcellularLocation>
    <subcellularLocation>
        <location evidence="1">Golgi apparatus membrane</location>
    </subcellularLocation>
</comment>
<dbReference type="PROSITE" id="PS50192">
    <property type="entry name" value="T_SNARE"/>
    <property type="match status" value="1"/>
</dbReference>
<feature type="transmembrane region" description="Helical" evidence="10">
    <location>
        <begin position="98"/>
        <end position="117"/>
    </location>
</feature>
<dbReference type="InterPro" id="IPR000727">
    <property type="entry name" value="T_SNARE_dom"/>
</dbReference>
<keyword evidence="2" id="KW-0813">Transport</keyword>
<evidence type="ECO:0000256" key="1">
    <source>
        <dbReference type="ARBA" id="ARBA00004394"/>
    </source>
</evidence>
<evidence type="ECO:0000256" key="4">
    <source>
        <dbReference type="ARBA" id="ARBA00022927"/>
    </source>
</evidence>
<evidence type="ECO:0000256" key="10">
    <source>
        <dbReference type="SAM" id="Phobius"/>
    </source>
</evidence>
<dbReference type="AlphaFoldDB" id="A0AAV2NZQ6"/>
<keyword evidence="13" id="KW-1185">Reference proteome</keyword>